<name>A0A7U2FAE4_PHANO</name>
<reference evidence="2" key="1">
    <citation type="journal article" date="2021" name="BMC Genomics">
        <title>Chromosome-level genome assembly and manually-curated proteome of model necrotroph Parastagonospora nodorum Sn15 reveals a genome-wide trove of candidate effector homologs, and redundancy of virulence-related functions within an accessory chromosome.</title>
        <authorList>
            <person name="Bertazzoni S."/>
            <person name="Jones D.A.B."/>
            <person name="Phan H.T."/>
            <person name="Tan K.-C."/>
            <person name="Hane J.K."/>
        </authorList>
    </citation>
    <scope>NUCLEOTIDE SEQUENCE [LARGE SCALE GENOMIC DNA]</scope>
    <source>
        <strain evidence="2">SN15 / ATCC MYA-4574 / FGSC 10173)</strain>
    </source>
</reference>
<dbReference type="OMA" id="DEYRIVW"/>
<dbReference type="OrthoDB" id="66095at2759"/>
<evidence type="ECO:0000313" key="1">
    <source>
        <dbReference type="EMBL" id="QRD01652.1"/>
    </source>
</evidence>
<dbReference type="VEuPathDB" id="FungiDB:JI435_146020"/>
<gene>
    <name evidence="1" type="ORF">JI435_146020</name>
</gene>
<dbReference type="EMBL" id="CP069034">
    <property type="protein sequence ID" value="QRD01652.1"/>
    <property type="molecule type" value="Genomic_DNA"/>
</dbReference>
<proteinExistence type="predicted"/>
<protein>
    <submittedName>
        <fullName evidence="1">Uncharacterized protein</fullName>
    </submittedName>
</protein>
<organism evidence="1 2">
    <name type="scientific">Phaeosphaeria nodorum (strain SN15 / ATCC MYA-4574 / FGSC 10173)</name>
    <name type="common">Glume blotch fungus</name>
    <name type="synonym">Parastagonospora nodorum</name>
    <dbReference type="NCBI Taxonomy" id="321614"/>
    <lineage>
        <taxon>Eukaryota</taxon>
        <taxon>Fungi</taxon>
        <taxon>Dikarya</taxon>
        <taxon>Ascomycota</taxon>
        <taxon>Pezizomycotina</taxon>
        <taxon>Dothideomycetes</taxon>
        <taxon>Pleosporomycetidae</taxon>
        <taxon>Pleosporales</taxon>
        <taxon>Pleosporineae</taxon>
        <taxon>Phaeosphaeriaceae</taxon>
        <taxon>Parastagonospora</taxon>
    </lineage>
</organism>
<keyword evidence="2" id="KW-1185">Reference proteome</keyword>
<sequence>MASFFSTIGRLLGLAQDEPSRPGWSIPSYEDVCQARASLKALNLPTELVLQILDYAHYWPQYEYVSNFRQPKVAAAQGGRPSHATLCADMDALNNTTVEEVLRYGETCKIKSVEFNIASLDQAWTSENTHGTFNTSSWLEVSILRKMDHTTTAATGPHLSHMRFSDPCDYHQTVSSQGWSLIKRPQSAKQGPQDGEGDFAWYLQGNRVAVGLDEYRIVWSVEGQEGNEGAGSGEGFLNELTEGDRILVWARAKWPGWQCIVESVKMTVRYGF</sequence>
<dbReference type="AlphaFoldDB" id="A0A7U2FAE4"/>
<evidence type="ECO:0000313" key="2">
    <source>
        <dbReference type="Proteomes" id="UP000663193"/>
    </source>
</evidence>
<accession>A0A7U2FAE4</accession>
<dbReference type="Proteomes" id="UP000663193">
    <property type="component" value="Chromosome 12"/>
</dbReference>